<feature type="compositionally biased region" description="Basic and acidic residues" evidence="1">
    <location>
        <begin position="65"/>
        <end position="76"/>
    </location>
</feature>
<proteinExistence type="predicted"/>
<keyword evidence="3" id="KW-1185">Reference proteome</keyword>
<dbReference type="EMBL" id="FUWS01000001">
    <property type="protein sequence ID" value="SJZ43441.1"/>
    <property type="molecule type" value="Genomic_DNA"/>
</dbReference>
<evidence type="ECO:0000256" key="1">
    <source>
        <dbReference type="SAM" id="MobiDB-lite"/>
    </source>
</evidence>
<sequence length="84" mass="9300">MRAERTLALILGEHDGSAFAGRVRSRGRPPRPHDVPAASRAEQAATTRFWERSRNRMPRAPPTCRPRDASRDHAARPPDGAPVP</sequence>
<feature type="region of interest" description="Disordered" evidence="1">
    <location>
        <begin position="20"/>
        <end position="84"/>
    </location>
</feature>
<reference evidence="2 3" key="1">
    <citation type="submission" date="2017-02" db="EMBL/GenBank/DDBJ databases">
        <authorList>
            <person name="Peterson S.W."/>
        </authorList>
    </citation>
    <scope>NUCLEOTIDE SEQUENCE [LARGE SCALE GENOMIC DNA]</scope>
    <source>
        <strain evidence="2 3">DSM 45154</strain>
    </source>
</reference>
<gene>
    <name evidence="2" type="ORF">SAMN02745673_00451</name>
</gene>
<evidence type="ECO:0000313" key="2">
    <source>
        <dbReference type="EMBL" id="SJZ43441.1"/>
    </source>
</evidence>
<organism evidence="2 3">
    <name type="scientific">Marinactinospora thermotolerans DSM 45154</name>
    <dbReference type="NCBI Taxonomy" id="1122192"/>
    <lineage>
        <taxon>Bacteria</taxon>
        <taxon>Bacillati</taxon>
        <taxon>Actinomycetota</taxon>
        <taxon>Actinomycetes</taxon>
        <taxon>Streptosporangiales</taxon>
        <taxon>Nocardiopsidaceae</taxon>
        <taxon>Marinactinospora</taxon>
    </lineage>
</organism>
<protein>
    <submittedName>
        <fullName evidence="2">Uncharacterized protein</fullName>
    </submittedName>
</protein>
<dbReference type="Proteomes" id="UP000190637">
    <property type="component" value="Unassembled WGS sequence"/>
</dbReference>
<dbReference type="AlphaFoldDB" id="A0A1T4KM18"/>
<evidence type="ECO:0000313" key="3">
    <source>
        <dbReference type="Proteomes" id="UP000190637"/>
    </source>
</evidence>
<accession>A0A1T4KM18</accession>
<name>A0A1T4KM18_9ACTN</name>